<dbReference type="RefSeq" id="WP_187072046.1">
    <property type="nucleotide sequence ID" value="NZ_JACRYL010000012.1"/>
</dbReference>
<gene>
    <name evidence="1" type="ORF">H7U22_14325</name>
</gene>
<evidence type="ECO:0000313" key="2">
    <source>
        <dbReference type="Proteomes" id="UP000652755"/>
    </source>
</evidence>
<organism evidence="1 2">
    <name type="scientific">Pedobacter fastidiosus</name>
    <dbReference type="NCBI Taxonomy" id="2765361"/>
    <lineage>
        <taxon>Bacteria</taxon>
        <taxon>Pseudomonadati</taxon>
        <taxon>Bacteroidota</taxon>
        <taxon>Sphingobacteriia</taxon>
        <taxon>Sphingobacteriales</taxon>
        <taxon>Sphingobacteriaceae</taxon>
        <taxon>Pedobacter</taxon>
    </lineage>
</organism>
<reference evidence="1 2" key="1">
    <citation type="submission" date="2020-08" db="EMBL/GenBank/DDBJ databases">
        <authorList>
            <person name="Sun Q."/>
            <person name="Inoue M."/>
        </authorList>
    </citation>
    <scope>NUCLEOTIDE SEQUENCE [LARGE SCALE GENOMIC DNA]</scope>
    <source>
        <strain evidence="1 2">CCM 8938</strain>
    </source>
</reference>
<proteinExistence type="predicted"/>
<comment type="caution">
    <text evidence="1">The sequence shown here is derived from an EMBL/GenBank/DDBJ whole genome shotgun (WGS) entry which is preliminary data.</text>
</comment>
<keyword evidence="2" id="KW-1185">Reference proteome</keyword>
<accession>A0ABR7KUA3</accession>
<dbReference type="EMBL" id="JACRYL010000012">
    <property type="protein sequence ID" value="MBC6111598.1"/>
    <property type="molecule type" value="Genomic_DNA"/>
</dbReference>
<sequence>MNSIFYRIAILLLVTIVYPSCKTEKFVEPTDSHQLSYPLVKKTIDWFNENSALPISTNKRDIDVKEYTPDWQHFKIHINQNGVEEITVPLIKTNNNKVLAFYTEIGLVLDKDGKPLGMIKEYVGNPYIGETTLNMYTGSGRMFDRGIYNAISRTFTSAVKRRSNTPNSQ</sequence>
<dbReference type="Proteomes" id="UP000652755">
    <property type="component" value="Unassembled WGS sequence"/>
</dbReference>
<evidence type="ECO:0000313" key="1">
    <source>
        <dbReference type="EMBL" id="MBC6111598.1"/>
    </source>
</evidence>
<protein>
    <submittedName>
        <fullName evidence="1">Uncharacterized protein</fullName>
    </submittedName>
</protein>
<name>A0ABR7KUA3_9SPHI</name>